<dbReference type="EMBL" id="QQXK01000001">
    <property type="protein sequence ID" value="RII43744.1"/>
    <property type="molecule type" value="Genomic_DNA"/>
</dbReference>
<dbReference type="Gene3D" id="3.40.50.12780">
    <property type="entry name" value="N-terminal domain of ligase-like"/>
    <property type="match status" value="1"/>
</dbReference>
<dbReference type="GO" id="GO:0016878">
    <property type="term" value="F:acid-thiol ligase activity"/>
    <property type="evidence" value="ECO:0007669"/>
    <property type="project" value="UniProtKB-ARBA"/>
</dbReference>
<dbReference type="RefSeq" id="WP_119423171.1">
    <property type="nucleotide sequence ID" value="NZ_QQXK01000001.1"/>
</dbReference>
<dbReference type="PROSITE" id="PS00455">
    <property type="entry name" value="AMP_BINDING"/>
    <property type="match status" value="1"/>
</dbReference>
<gene>
    <name evidence="3" type="ORF">DWB68_00475</name>
</gene>
<dbReference type="Proteomes" id="UP000265419">
    <property type="component" value="Unassembled WGS sequence"/>
</dbReference>
<dbReference type="SUPFAM" id="SSF56801">
    <property type="entry name" value="Acetyl-CoA synthetase-like"/>
    <property type="match status" value="1"/>
</dbReference>
<dbReference type="PANTHER" id="PTHR43767">
    <property type="entry name" value="LONG-CHAIN-FATTY-ACID--COA LIGASE"/>
    <property type="match status" value="1"/>
</dbReference>
<dbReference type="InterPro" id="IPR042099">
    <property type="entry name" value="ANL_N_sf"/>
</dbReference>
<name>A0A399JEU6_9MICC</name>
<evidence type="ECO:0000256" key="1">
    <source>
        <dbReference type="SAM" id="MobiDB-lite"/>
    </source>
</evidence>
<reference evidence="3 4" key="1">
    <citation type="submission" date="2018-07" db="EMBL/GenBank/DDBJ databases">
        <title>Arthrobacter sp. nov., isolated from raw cow's milk with high bacterial count.</title>
        <authorList>
            <person name="Hahne J."/>
            <person name="Isele D."/>
            <person name="Lipski A."/>
        </authorList>
    </citation>
    <scope>NUCLEOTIDE SEQUENCE [LARGE SCALE GENOMIC DNA]</scope>
    <source>
        <strain evidence="3 4">JZ R-35</strain>
    </source>
</reference>
<dbReference type="InterPro" id="IPR050237">
    <property type="entry name" value="ATP-dep_AMP-bd_enzyme"/>
</dbReference>
<evidence type="ECO:0000259" key="2">
    <source>
        <dbReference type="Pfam" id="PF00501"/>
    </source>
</evidence>
<dbReference type="Gene3D" id="3.30.300.30">
    <property type="match status" value="1"/>
</dbReference>
<sequence>MADLVASVLAAADAAAAGTVAIRYGRRSLGYRELAGRVRAGAESLRRLGLAPGDRVLFTVRPGPDAVVLALSIVHAGGTVVFADPGAGAALFAARASLAAPRWVAAESLLHLASTRPLRRLARSRGLDLPPYASIVPEARHLRAGPWLPGTPRGAVGLRALFAGKAGRGTRPGHAASGRSSQHDDARPASGAGAWTAGGRESDEALVVFTSGTTGTPKAVVHTRGSLGNGLGDFAAGIGLAAGQNVLTDQLMVGVPALIAGATWTFPPHGTQPGAPSEAYLDLLDGADVLFTPPATMDALLKLLALSPRPGTARVRTIALGGAPVLRPLVERIHERFPNAAIRTIYGMTEVLPVAIGDGLAKLATAPASDGGDEAGTVVPSVRARVEDGELILSGPGLARGYLADLPGNPLTEHRTGDLVRLDGNRLTLLGRKKDMFIRGTQNVYPGLYEPLVAGLPGVSDAVLTGVPDGIGDDRLVLVVIPEDAPPVGFDAGHPLTATVAAALPGLMDAGALPDLVLATDAWPRAGRHQKLDRRALAAQVGGWAAQHPGALPGDPASEGAP</sequence>
<evidence type="ECO:0000313" key="3">
    <source>
        <dbReference type="EMBL" id="RII43744.1"/>
    </source>
</evidence>
<organism evidence="3 4">
    <name type="scientific">Galactobacter valiniphilus</name>
    <dbReference type="NCBI Taxonomy" id="2676122"/>
    <lineage>
        <taxon>Bacteria</taxon>
        <taxon>Bacillati</taxon>
        <taxon>Actinomycetota</taxon>
        <taxon>Actinomycetes</taxon>
        <taxon>Micrococcales</taxon>
        <taxon>Micrococcaceae</taxon>
        <taxon>Galactobacter</taxon>
    </lineage>
</organism>
<keyword evidence="3" id="KW-0436">Ligase</keyword>
<dbReference type="AlphaFoldDB" id="A0A399JEU6"/>
<accession>A0A399JEU6</accession>
<dbReference type="InterPro" id="IPR020845">
    <property type="entry name" value="AMP-binding_CS"/>
</dbReference>
<proteinExistence type="predicted"/>
<feature type="domain" description="AMP-dependent synthetase/ligase" evidence="2">
    <location>
        <begin position="16"/>
        <end position="403"/>
    </location>
</feature>
<dbReference type="InterPro" id="IPR000873">
    <property type="entry name" value="AMP-dep_synth/lig_dom"/>
</dbReference>
<dbReference type="InterPro" id="IPR045851">
    <property type="entry name" value="AMP-bd_C_sf"/>
</dbReference>
<comment type="caution">
    <text evidence="3">The sequence shown here is derived from an EMBL/GenBank/DDBJ whole genome shotgun (WGS) entry which is preliminary data.</text>
</comment>
<evidence type="ECO:0000313" key="4">
    <source>
        <dbReference type="Proteomes" id="UP000265419"/>
    </source>
</evidence>
<dbReference type="PANTHER" id="PTHR43767:SF1">
    <property type="entry name" value="NONRIBOSOMAL PEPTIDE SYNTHASE PES1 (EUROFUNG)-RELATED"/>
    <property type="match status" value="1"/>
</dbReference>
<dbReference type="Pfam" id="PF00501">
    <property type="entry name" value="AMP-binding"/>
    <property type="match status" value="1"/>
</dbReference>
<feature type="region of interest" description="Disordered" evidence="1">
    <location>
        <begin position="167"/>
        <end position="197"/>
    </location>
</feature>
<dbReference type="CDD" id="cd04433">
    <property type="entry name" value="AFD_class_I"/>
    <property type="match status" value="1"/>
</dbReference>
<keyword evidence="4" id="KW-1185">Reference proteome</keyword>
<protein>
    <submittedName>
        <fullName evidence="3">Long-chain fatty acid--CoA ligase</fullName>
    </submittedName>
</protein>